<evidence type="ECO:0000313" key="1">
    <source>
        <dbReference type="EMBL" id="RRT69359.1"/>
    </source>
</evidence>
<reference evidence="1 2" key="1">
    <citation type="journal article" date="2014" name="Agronomy (Basel)">
        <title>A Draft Genome Sequence for Ensete ventricosum, the Drought-Tolerant Tree Against Hunger.</title>
        <authorList>
            <person name="Harrison J."/>
            <person name="Moore K.A."/>
            <person name="Paszkiewicz K."/>
            <person name="Jones T."/>
            <person name="Grant M."/>
            <person name="Ambacheew D."/>
            <person name="Muzemil S."/>
            <person name="Studholme D.J."/>
        </authorList>
    </citation>
    <scope>NUCLEOTIDE SEQUENCE [LARGE SCALE GENOMIC DNA]</scope>
</reference>
<dbReference type="Proteomes" id="UP000287651">
    <property type="component" value="Unassembled WGS sequence"/>
</dbReference>
<protein>
    <submittedName>
        <fullName evidence="1">Uncharacterized protein</fullName>
    </submittedName>
</protein>
<evidence type="ECO:0000313" key="2">
    <source>
        <dbReference type="Proteomes" id="UP000287651"/>
    </source>
</evidence>
<dbReference type="EMBL" id="AMZH03004370">
    <property type="protein sequence ID" value="RRT69359.1"/>
    <property type="molecule type" value="Genomic_DNA"/>
</dbReference>
<sequence length="275" mass="30843">MLRSHRGGEGVLRIGAFGGLYLSGERKASRRPHPTHHAFHSATLNPQEIYVSVIGAIPSEEEQLDSNSTRDLLWKPFGEEDIVEAKLMRLHHLASPLRSLCTITEETQKDFVSEDMRYRVGKSLRDLLLMAETPILTPLSFPPFFSSSPTPVACYSQNGFNPPFEPSDEDGLNWKWSSLPPKLKFLKDTEEKLYRKTLMEEELKDHSGSRSIKNKDIIEACASSLSPVATSSPKGSEEQNGFFITKMTPAIRRYTVLPSSPSDIKQVNMKSCSTE</sequence>
<name>A0A426ZZA4_ENSVE</name>
<dbReference type="PANTHER" id="PTHR34054:SF2">
    <property type="entry name" value="EXPRESSED PROTEIN"/>
    <property type="match status" value="1"/>
</dbReference>
<gene>
    <name evidence="1" type="ORF">B296_00016963</name>
</gene>
<organism evidence="1 2">
    <name type="scientific">Ensete ventricosum</name>
    <name type="common">Abyssinian banana</name>
    <name type="synonym">Musa ensete</name>
    <dbReference type="NCBI Taxonomy" id="4639"/>
    <lineage>
        <taxon>Eukaryota</taxon>
        <taxon>Viridiplantae</taxon>
        <taxon>Streptophyta</taxon>
        <taxon>Embryophyta</taxon>
        <taxon>Tracheophyta</taxon>
        <taxon>Spermatophyta</taxon>
        <taxon>Magnoliopsida</taxon>
        <taxon>Liliopsida</taxon>
        <taxon>Zingiberales</taxon>
        <taxon>Musaceae</taxon>
        <taxon>Ensete</taxon>
    </lineage>
</organism>
<comment type="caution">
    <text evidence="1">The sequence shown here is derived from an EMBL/GenBank/DDBJ whole genome shotgun (WGS) entry which is preliminary data.</text>
</comment>
<dbReference type="AlphaFoldDB" id="A0A426ZZA4"/>
<dbReference type="PANTHER" id="PTHR34054">
    <property type="entry name" value="EXPRESSED PROTEIN"/>
    <property type="match status" value="1"/>
</dbReference>
<dbReference type="InterPro" id="IPR045884">
    <property type="entry name" value="At5g59350-like"/>
</dbReference>
<proteinExistence type="predicted"/>
<accession>A0A426ZZA4</accession>